<dbReference type="Proteomes" id="UP000199025">
    <property type="component" value="Unassembled WGS sequence"/>
</dbReference>
<keyword evidence="3" id="KW-1185">Reference proteome</keyword>
<name>A0A1I3P901_9PSEU</name>
<sequence length="379" mass="41283">MSLFGQVWLWSAAAFVLGVLLTWLLLVRPAQARNRSLERQLLDAKNAAPERRSAAPTRTLDEPDTGTRALDPEPVQPTRAFEPEPEPEPLPEPVWHERDSFGGRVPEHDESDAEKTSIFTPYPQEAERGSLFAPDAEAERGSLFEPGGEPDRGSLFDPVAEEREPHEFAHQREDVYADEHPSGFHARLEPEDEHEHGSLFEPEESYGAHAAVDEPPAYAFGNDDDARADDEAPAESTAVLPRRQPRSTPPSSFEPPRPSVRSIERREPAVGEGGRSGSLFEPAVRPNAGAHAAPEPAAPAPPPARTPVSDASVPPGPFGPGSAMPRPGGGRPSDEFTVKASVTALRYCTEESPQFARMIAEVWFRSAADAERVGFRPLS</sequence>
<accession>A0A1I3P901</accession>
<evidence type="ECO:0000256" key="1">
    <source>
        <dbReference type="SAM" id="MobiDB-lite"/>
    </source>
</evidence>
<evidence type="ECO:0000313" key="2">
    <source>
        <dbReference type="EMBL" id="SFJ18038.1"/>
    </source>
</evidence>
<gene>
    <name evidence="2" type="ORF">SAMN05421835_103328</name>
</gene>
<reference evidence="2 3" key="1">
    <citation type="submission" date="2016-10" db="EMBL/GenBank/DDBJ databases">
        <authorList>
            <person name="de Groot N.N."/>
        </authorList>
    </citation>
    <scope>NUCLEOTIDE SEQUENCE [LARGE SCALE GENOMIC DNA]</scope>
    <source>
        <strain evidence="2 3">DSM 44468</strain>
    </source>
</reference>
<evidence type="ECO:0000313" key="3">
    <source>
        <dbReference type="Proteomes" id="UP000199025"/>
    </source>
</evidence>
<dbReference type="RefSeq" id="WP_091505138.1">
    <property type="nucleotide sequence ID" value="NZ_CBDQZW010000043.1"/>
</dbReference>
<feature type="compositionally biased region" description="Basic and acidic residues" evidence="1">
    <location>
        <begin position="163"/>
        <end position="198"/>
    </location>
</feature>
<feature type="compositionally biased region" description="Basic and acidic residues" evidence="1">
    <location>
        <begin position="94"/>
        <end position="108"/>
    </location>
</feature>
<dbReference type="STRING" id="115433.SAMN05421835_103328"/>
<dbReference type="EMBL" id="FORP01000003">
    <property type="protein sequence ID" value="SFJ18038.1"/>
    <property type="molecule type" value="Genomic_DNA"/>
</dbReference>
<feature type="compositionally biased region" description="Basic and acidic residues" evidence="1">
    <location>
        <begin position="43"/>
        <end position="53"/>
    </location>
</feature>
<dbReference type="AlphaFoldDB" id="A0A1I3P901"/>
<feature type="compositionally biased region" description="Acidic residues" evidence="1">
    <location>
        <begin position="222"/>
        <end position="233"/>
    </location>
</feature>
<organism evidence="2 3">
    <name type="scientific">Amycolatopsis sacchari</name>
    <dbReference type="NCBI Taxonomy" id="115433"/>
    <lineage>
        <taxon>Bacteria</taxon>
        <taxon>Bacillati</taxon>
        <taxon>Actinomycetota</taxon>
        <taxon>Actinomycetes</taxon>
        <taxon>Pseudonocardiales</taxon>
        <taxon>Pseudonocardiaceae</taxon>
        <taxon>Amycolatopsis</taxon>
    </lineage>
</organism>
<protein>
    <submittedName>
        <fullName evidence="2">Uncharacterized protein</fullName>
    </submittedName>
</protein>
<proteinExistence type="predicted"/>
<feature type="compositionally biased region" description="Low complexity" evidence="1">
    <location>
        <begin position="286"/>
        <end position="295"/>
    </location>
</feature>
<feature type="compositionally biased region" description="Pro residues" evidence="1">
    <location>
        <begin position="296"/>
        <end position="305"/>
    </location>
</feature>
<dbReference type="OrthoDB" id="3700401at2"/>
<feature type="region of interest" description="Disordered" evidence="1">
    <location>
        <begin position="43"/>
        <end position="117"/>
    </location>
</feature>
<feature type="region of interest" description="Disordered" evidence="1">
    <location>
        <begin position="163"/>
        <end position="336"/>
    </location>
</feature>